<organism evidence="1 2">
    <name type="scientific">Leptospira kirschneri str. 200802841</name>
    <dbReference type="NCBI Taxonomy" id="1193047"/>
    <lineage>
        <taxon>Bacteria</taxon>
        <taxon>Pseudomonadati</taxon>
        <taxon>Spirochaetota</taxon>
        <taxon>Spirochaetia</taxon>
        <taxon>Leptospirales</taxon>
        <taxon>Leptospiraceae</taxon>
        <taxon>Leptospira</taxon>
    </lineage>
</organism>
<evidence type="ECO:0000313" key="2">
    <source>
        <dbReference type="Proteomes" id="UP000006339"/>
    </source>
</evidence>
<protein>
    <submittedName>
        <fullName evidence="1">Uncharacterized protein</fullName>
    </submittedName>
</protein>
<accession>A0A828Y0I8</accession>
<dbReference type="EMBL" id="AKWH02000012">
    <property type="protein sequence ID" value="EKO53048.1"/>
    <property type="molecule type" value="Genomic_DNA"/>
</dbReference>
<keyword evidence="2" id="KW-1185">Reference proteome</keyword>
<gene>
    <name evidence="1" type="ORF">LEP1GSC131_0600</name>
</gene>
<dbReference type="Proteomes" id="UP000006339">
    <property type="component" value="Unassembled WGS sequence"/>
</dbReference>
<reference evidence="1" key="1">
    <citation type="submission" date="2012-10" db="EMBL/GenBank/DDBJ databases">
        <authorList>
            <person name="Harkins D.M."/>
            <person name="Durkin A.S."/>
            <person name="Brinkac L.M."/>
            <person name="Selengut J.D."/>
            <person name="Sanka R."/>
            <person name="DePew J."/>
            <person name="Purushe J."/>
            <person name="Picardeau M."/>
            <person name="Werts C."/>
            <person name="Goarant C."/>
            <person name="Vinetz J.M."/>
            <person name="Sutton G.G."/>
            <person name="Nelson W.C."/>
            <person name="Fouts D.E."/>
        </authorList>
    </citation>
    <scope>NUCLEOTIDE SEQUENCE [LARGE SCALE GENOMIC DNA]</scope>
    <source>
        <strain evidence="1">200802841</strain>
    </source>
</reference>
<proteinExistence type="predicted"/>
<evidence type="ECO:0000313" key="1">
    <source>
        <dbReference type="EMBL" id="EKO53048.1"/>
    </source>
</evidence>
<name>A0A828Y0I8_9LEPT</name>
<sequence>MIFQRISEIDSIDILLFITLGMILITKIQIQQESNFLSQTWEY</sequence>
<dbReference type="AlphaFoldDB" id="A0A828Y0I8"/>
<comment type="caution">
    <text evidence="1">The sequence shown here is derived from an EMBL/GenBank/DDBJ whole genome shotgun (WGS) entry which is preliminary data.</text>
</comment>